<keyword evidence="2" id="KW-1133">Transmembrane helix</keyword>
<gene>
    <name evidence="3" type="ORF">CDG81_07280</name>
</gene>
<sequence length="135" mass="14460">MAGGSVETLVAGLDRVARMEADERAAVTRELGRDCPMYRSLLSTVTVARTVAFASGLALCVAVLILAQDAPMEWVAAFVFAGLFGFGWVVVRLTDNRFDVLLAVLGAYDAERGRRDGSTDTAALGEPRRSDDPVH</sequence>
<name>A0A223RQK4_9ACTN</name>
<dbReference type="AlphaFoldDB" id="A0A223RQK4"/>
<protein>
    <recommendedName>
        <fullName evidence="5">DUF3040 domain-containing protein</fullName>
    </recommendedName>
</protein>
<organism evidence="3 4">
    <name type="scientific">Actinopolyspora erythraea</name>
    <dbReference type="NCBI Taxonomy" id="414996"/>
    <lineage>
        <taxon>Bacteria</taxon>
        <taxon>Bacillati</taxon>
        <taxon>Actinomycetota</taxon>
        <taxon>Actinomycetes</taxon>
        <taxon>Actinopolysporales</taxon>
        <taxon>Actinopolysporaceae</taxon>
        <taxon>Actinopolyspora</taxon>
    </lineage>
</organism>
<feature type="region of interest" description="Disordered" evidence="1">
    <location>
        <begin position="113"/>
        <end position="135"/>
    </location>
</feature>
<keyword evidence="2" id="KW-0812">Transmembrane</keyword>
<evidence type="ECO:0000313" key="3">
    <source>
        <dbReference type="EMBL" id="ASU78140.1"/>
    </source>
</evidence>
<feature type="transmembrane region" description="Helical" evidence="2">
    <location>
        <begin position="47"/>
        <end position="68"/>
    </location>
</feature>
<dbReference type="RefSeq" id="WP_052428022.1">
    <property type="nucleotide sequence ID" value="NZ_CP022752.1"/>
</dbReference>
<accession>A0A223RQK4</accession>
<evidence type="ECO:0008006" key="5">
    <source>
        <dbReference type="Google" id="ProtNLM"/>
    </source>
</evidence>
<evidence type="ECO:0000256" key="1">
    <source>
        <dbReference type="SAM" id="MobiDB-lite"/>
    </source>
</evidence>
<proteinExistence type="predicted"/>
<dbReference type="Proteomes" id="UP000215043">
    <property type="component" value="Chromosome"/>
</dbReference>
<evidence type="ECO:0000313" key="4">
    <source>
        <dbReference type="Proteomes" id="UP000215043"/>
    </source>
</evidence>
<keyword evidence="2" id="KW-0472">Membrane</keyword>
<dbReference type="OrthoDB" id="3683499at2"/>
<feature type="transmembrane region" description="Helical" evidence="2">
    <location>
        <begin position="74"/>
        <end position="91"/>
    </location>
</feature>
<reference evidence="3 4" key="1">
    <citation type="submission" date="2017-08" db="EMBL/GenBank/DDBJ databases">
        <title>The complete genome sequence of moderately halophilic actinomycete Actinopolyspora erythraea YIM 90600, the producer of novel erythromycin, novel actinopolysporins A-C and tubercidin.</title>
        <authorList>
            <person name="Yin M."/>
            <person name="Tang S."/>
        </authorList>
    </citation>
    <scope>NUCLEOTIDE SEQUENCE [LARGE SCALE GENOMIC DNA]</scope>
    <source>
        <strain evidence="3 4">YIM 90600</strain>
    </source>
</reference>
<evidence type="ECO:0000256" key="2">
    <source>
        <dbReference type="SAM" id="Phobius"/>
    </source>
</evidence>
<dbReference type="EMBL" id="CP022752">
    <property type="protein sequence ID" value="ASU78140.1"/>
    <property type="molecule type" value="Genomic_DNA"/>
</dbReference>
<dbReference type="KEGG" id="aey:CDG81_07280"/>
<feature type="compositionally biased region" description="Basic and acidic residues" evidence="1">
    <location>
        <begin position="126"/>
        <end position="135"/>
    </location>
</feature>